<dbReference type="EMBL" id="LSDG01000016">
    <property type="protein sequence ID" value="KXB67717.1"/>
    <property type="molecule type" value="Genomic_DNA"/>
</dbReference>
<name>A0A134AJ31_9FIRM</name>
<evidence type="ECO:0000256" key="1">
    <source>
        <dbReference type="SAM" id="MobiDB-lite"/>
    </source>
</evidence>
<gene>
    <name evidence="2" type="ORF">HMPREF1863_00453</name>
</gene>
<feature type="non-terminal residue" evidence="2">
    <location>
        <position position="1"/>
    </location>
</feature>
<organism evidence="2 3">
    <name type="scientific">Aedoeadaptatus coxii</name>
    <dbReference type="NCBI Taxonomy" id="755172"/>
    <lineage>
        <taxon>Bacteria</taxon>
        <taxon>Bacillati</taxon>
        <taxon>Bacillota</taxon>
        <taxon>Tissierellia</taxon>
        <taxon>Tissierellales</taxon>
        <taxon>Peptoniphilaceae</taxon>
        <taxon>Aedoeadaptatus</taxon>
    </lineage>
</organism>
<comment type="caution">
    <text evidence="2">The sequence shown here is derived from an EMBL/GenBank/DDBJ whole genome shotgun (WGS) entry which is preliminary data.</text>
</comment>
<feature type="region of interest" description="Disordered" evidence="1">
    <location>
        <begin position="1"/>
        <end position="36"/>
    </location>
</feature>
<feature type="compositionally biased region" description="Low complexity" evidence="1">
    <location>
        <begin position="1"/>
        <end position="17"/>
    </location>
</feature>
<keyword evidence="3" id="KW-1185">Reference proteome</keyword>
<proteinExistence type="predicted"/>
<evidence type="ECO:0000313" key="2">
    <source>
        <dbReference type="EMBL" id="KXB67717.1"/>
    </source>
</evidence>
<dbReference type="Proteomes" id="UP000070442">
    <property type="component" value="Unassembled WGS sequence"/>
</dbReference>
<dbReference type="AlphaFoldDB" id="A0A134AJ31"/>
<reference evidence="3" key="1">
    <citation type="submission" date="2016-01" db="EMBL/GenBank/DDBJ databases">
        <authorList>
            <person name="Mitreva M."/>
            <person name="Pepin K.H."/>
            <person name="Mihindukulasuriya K.A."/>
            <person name="Fulton R."/>
            <person name="Fronick C."/>
            <person name="O'Laughlin M."/>
            <person name="Miner T."/>
            <person name="Herter B."/>
            <person name="Rosa B.A."/>
            <person name="Cordes M."/>
            <person name="Tomlinson C."/>
            <person name="Wollam A."/>
            <person name="Palsikar V.B."/>
            <person name="Mardis E.R."/>
            <person name="Wilson R.K."/>
        </authorList>
    </citation>
    <scope>NUCLEOTIDE SEQUENCE [LARGE SCALE GENOMIC DNA]</scope>
    <source>
        <strain evidence="3">DNF00729</strain>
    </source>
</reference>
<sequence length="63" mass="6602">RTSGDAADSSGSTGKATENTAGHSAEKTGRISPNGRRIRSALYDAGIVIEYGSQLYSQKETLI</sequence>
<accession>A0A134AJ31</accession>
<evidence type="ECO:0000313" key="3">
    <source>
        <dbReference type="Proteomes" id="UP000070442"/>
    </source>
</evidence>
<protein>
    <submittedName>
        <fullName evidence="2">Uncharacterized protein</fullName>
    </submittedName>
</protein>